<keyword evidence="3" id="KW-1185">Reference proteome</keyword>
<organism evidence="2 3">
    <name type="scientific">Splendidivirga corallicola</name>
    <dbReference type="NCBI Taxonomy" id="3051826"/>
    <lineage>
        <taxon>Bacteria</taxon>
        <taxon>Pseudomonadati</taxon>
        <taxon>Bacteroidota</taxon>
        <taxon>Cytophagia</taxon>
        <taxon>Cytophagales</taxon>
        <taxon>Splendidivirgaceae</taxon>
        <taxon>Splendidivirga</taxon>
    </lineage>
</organism>
<dbReference type="Pfam" id="PF12869">
    <property type="entry name" value="tRNA_anti-like"/>
    <property type="match status" value="1"/>
</dbReference>
<dbReference type="RefSeq" id="WP_346751401.1">
    <property type="nucleotide sequence ID" value="NZ_JAUJEA010000002.1"/>
</dbReference>
<name>A0ABT8KMW3_9BACT</name>
<sequence>MNKRNIIVIVLVLILGVIFVAVYQYNKPHRNISAEKPSFELTADEIYSEFLENESDAQAKYNDKVVAFSGTIDEIVKNQSGGYNLLLAGTNGLISCEIDEGQENKIEQLTSGQSVNIKGLFIGFDDLLGELQFKKCSLFEE</sequence>
<protein>
    <recommendedName>
        <fullName evidence="4">tRNA_anti-like</fullName>
    </recommendedName>
</protein>
<dbReference type="Proteomes" id="UP001172082">
    <property type="component" value="Unassembled WGS sequence"/>
</dbReference>
<reference evidence="2" key="1">
    <citation type="submission" date="2023-06" db="EMBL/GenBank/DDBJ databases">
        <title>Genomic of Parafulvivirga corallium.</title>
        <authorList>
            <person name="Wang G."/>
        </authorList>
    </citation>
    <scope>NUCLEOTIDE SEQUENCE</scope>
    <source>
        <strain evidence="2">BMA10</strain>
    </source>
</reference>
<keyword evidence="1" id="KW-0472">Membrane</keyword>
<dbReference type="InterPro" id="IPR024422">
    <property type="entry name" value="Protein_unknown_function_OB"/>
</dbReference>
<comment type="caution">
    <text evidence="2">The sequence shown here is derived from an EMBL/GenBank/DDBJ whole genome shotgun (WGS) entry which is preliminary data.</text>
</comment>
<evidence type="ECO:0000256" key="1">
    <source>
        <dbReference type="SAM" id="Phobius"/>
    </source>
</evidence>
<keyword evidence="1" id="KW-0812">Transmembrane</keyword>
<feature type="transmembrane region" description="Helical" evidence="1">
    <location>
        <begin position="6"/>
        <end position="26"/>
    </location>
</feature>
<proteinExistence type="predicted"/>
<dbReference type="EMBL" id="JAUJEA010000002">
    <property type="protein sequence ID" value="MDN5201377.1"/>
    <property type="molecule type" value="Genomic_DNA"/>
</dbReference>
<accession>A0ABT8KMW3</accession>
<evidence type="ECO:0000313" key="3">
    <source>
        <dbReference type="Proteomes" id="UP001172082"/>
    </source>
</evidence>
<evidence type="ECO:0000313" key="2">
    <source>
        <dbReference type="EMBL" id="MDN5201377.1"/>
    </source>
</evidence>
<evidence type="ECO:0008006" key="4">
    <source>
        <dbReference type="Google" id="ProtNLM"/>
    </source>
</evidence>
<keyword evidence="1" id="KW-1133">Transmembrane helix</keyword>
<gene>
    <name evidence="2" type="ORF">QQ008_08390</name>
</gene>